<keyword evidence="4" id="KW-1185">Reference proteome</keyword>
<accession>A0A848M0X2</accession>
<keyword evidence="2" id="KW-1133">Transmembrane helix</keyword>
<keyword evidence="2" id="KW-0472">Membrane</keyword>
<organism evidence="3 4">
    <name type="scientific">Pyxidicoccus fallax</name>
    <dbReference type="NCBI Taxonomy" id="394095"/>
    <lineage>
        <taxon>Bacteria</taxon>
        <taxon>Pseudomonadati</taxon>
        <taxon>Myxococcota</taxon>
        <taxon>Myxococcia</taxon>
        <taxon>Myxococcales</taxon>
        <taxon>Cystobacterineae</taxon>
        <taxon>Myxococcaceae</taxon>
        <taxon>Pyxidicoccus</taxon>
    </lineage>
</organism>
<comment type="caution">
    <text evidence="3">The sequence shown here is derived from an EMBL/GenBank/DDBJ whole genome shotgun (WGS) entry which is preliminary data.</text>
</comment>
<evidence type="ECO:0000313" key="3">
    <source>
        <dbReference type="EMBL" id="NMO23519.1"/>
    </source>
</evidence>
<evidence type="ECO:0000256" key="1">
    <source>
        <dbReference type="SAM" id="MobiDB-lite"/>
    </source>
</evidence>
<feature type="transmembrane region" description="Helical" evidence="2">
    <location>
        <begin position="157"/>
        <end position="178"/>
    </location>
</feature>
<evidence type="ECO:0000256" key="2">
    <source>
        <dbReference type="SAM" id="Phobius"/>
    </source>
</evidence>
<dbReference type="EMBL" id="JABBJJ010000645">
    <property type="protein sequence ID" value="NMO23519.1"/>
    <property type="molecule type" value="Genomic_DNA"/>
</dbReference>
<keyword evidence="3" id="KW-0418">Kinase</keyword>
<dbReference type="GO" id="GO:0004674">
    <property type="term" value="F:protein serine/threonine kinase activity"/>
    <property type="evidence" value="ECO:0007669"/>
    <property type="project" value="UniProtKB-KW"/>
</dbReference>
<sequence>VAPRPSAPPEPQRSRRVSPPPTPAPVAAPPRRTPRPDEEASQSASVTPPPPSRRVSPLDMDMDDEVSRSASITPPTLNQRAASRPGLQAARMAAPDEEDDYFPTDSGLSTVEHTDPTPAPRPDPDDDESTVGYQSPESGEELYAATRATPPRRRLPVALVAGAGALLLALGAAVVWSLRPMLVSPPPEVPTTGQPSTNGAPAPGAGNTGGTAQPIANGESKPAVAVGAGEPSSPDDGLALATADAGSDAPVPDAGNAIAAAAPDAGTPAPELVEVRFEAPARTVLRLDGKPLPVNKVLALPPGRIRVRYDCPGRRTPKGTKSYLVEPASEGPLVLQVPCKGRR</sequence>
<dbReference type="Proteomes" id="UP000518300">
    <property type="component" value="Unassembled WGS sequence"/>
</dbReference>
<keyword evidence="3" id="KW-0723">Serine/threonine-protein kinase</keyword>
<feature type="non-terminal residue" evidence="3">
    <location>
        <position position="1"/>
    </location>
</feature>
<feature type="compositionally biased region" description="Pro residues" evidence="1">
    <location>
        <begin position="1"/>
        <end position="11"/>
    </location>
</feature>
<evidence type="ECO:0000313" key="4">
    <source>
        <dbReference type="Proteomes" id="UP000518300"/>
    </source>
</evidence>
<feature type="compositionally biased region" description="Polar residues" evidence="1">
    <location>
        <begin position="68"/>
        <end position="81"/>
    </location>
</feature>
<protein>
    <submittedName>
        <fullName evidence="3">Serine/threonine protein kinase</fullName>
    </submittedName>
</protein>
<name>A0A848M0X2_9BACT</name>
<reference evidence="3 4" key="1">
    <citation type="submission" date="2020-04" db="EMBL/GenBank/DDBJ databases">
        <title>Draft genome of Pyxidicoccus fallax type strain.</title>
        <authorList>
            <person name="Whitworth D.E."/>
        </authorList>
    </citation>
    <scope>NUCLEOTIDE SEQUENCE [LARGE SCALE GENOMIC DNA]</scope>
    <source>
        <strain evidence="3 4">DSM 14698</strain>
    </source>
</reference>
<keyword evidence="3" id="KW-0808">Transferase</keyword>
<gene>
    <name evidence="3" type="ORF">HG543_52995</name>
</gene>
<keyword evidence="2" id="KW-0812">Transmembrane</keyword>
<feature type="region of interest" description="Disordered" evidence="1">
    <location>
        <begin position="1"/>
        <end position="153"/>
    </location>
</feature>
<feature type="compositionally biased region" description="Pro residues" evidence="1">
    <location>
        <begin position="18"/>
        <end position="28"/>
    </location>
</feature>
<feature type="compositionally biased region" description="Low complexity" evidence="1">
    <location>
        <begin position="235"/>
        <end position="266"/>
    </location>
</feature>
<proteinExistence type="predicted"/>
<dbReference type="AlphaFoldDB" id="A0A848M0X2"/>
<feature type="region of interest" description="Disordered" evidence="1">
    <location>
        <begin position="182"/>
        <end position="266"/>
    </location>
</feature>